<dbReference type="EMBL" id="SJPN01000003">
    <property type="protein sequence ID" value="TWU04686.1"/>
    <property type="molecule type" value="Genomic_DNA"/>
</dbReference>
<dbReference type="Gene3D" id="3.90.180.10">
    <property type="entry name" value="Medium-chain alcohol dehydrogenases, catalytic domain"/>
    <property type="match status" value="1"/>
</dbReference>
<dbReference type="PANTHER" id="PTHR43401">
    <property type="entry name" value="L-THREONINE 3-DEHYDROGENASE"/>
    <property type="match status" value="1"/>
</dbReference>
<dbReference type="InterPro" id="IPR020843">
    <property type="entry name" value="ER"/>
</dbReference>
<sequence>MTPFTVEFDSESRTFHRREIPEPSLRPGEILIRVTCCTICGSDLHTYNGRRGAPADCVLGHEIIGEIVQWSGSEAINDFHGKPIRVGQRVTWAMAVGCNECFFCRNNLSQKCESLFKYGHESGGNHQRCSGPTGGLSNYCVLIPGTPLIPVPDSLTDEVAAPANCATATVCAAIRMIKETHAIRDATLLIVGAGMLGLNAIAQVCEAGASQIVIADPSGARADQARAFGATHCIHSGDQSEIESVLKSITNGRGADITMDFAGVKSAVETCIAAVRIGGCVLLAGSVFPSADIPISPEFIVRRILTIRGLHNYLPIDLDSALQFLDRTVDRFPFADLVTNTFSLTEAQAAFDYANKHRPIRVAVKPERKHVSVEV</sequence>
<accession>A0A5C6B076</accession>
<keyword evidence="3 5" id="KW-0560">Oxidoreductase</keyword>
<dbReference type="SMART" id="SM00829">
    <property type="entry name" value="PKS_ER"/>
    <property type="match status" value="1"/>
</dbReference>
<protein>
    <submittedName>
        <fullName evidence="5">Sorbitol dehydrogenase</fullName>
        <ecNumber evidence="5">1.1.1.14</ecNumber>
    </submittedName>
</protein>
<dbReference type="OrthoDB" id="239596at2"/>
<dbReference type="InterPro" id="IPR011032">
    <property type="entry name" value="GroES-like_sf"/>
</dbReference>
<dbReference type="InterPro" id="IPR017743">
    <property type="entry name" value="ADH_phosphonate_catab-assoc"/>
</dbReference>
<dbReference type="GO" id="GO:0003939">
    <property type="term" value="F:L-iditol 2-dehydrogenase (NAD+) activity"/>
    <property type="evidence" value="ECO:0007669"/>
    <property type="project" value="UniProtKB-EC"/>
</dbReference>
<evidence type="ECO:0000256" key="1">
    <source>
        <dbReference type="ARBA" id="ARBA00022723"/>
    </source>
</evidence>
<dbReference type="AlphaFoldDB" id="A0A5C6B076"/>
<dbReference type="InterPro" id="IPR013149">
    <property type="entry name" value="ADH-like_C"/>
</dbReference>
<dbReference type="Gene3D" id="3.40.50.720">
    <property type="entry name" value="NAD(P)-binding Rossmann-like Domain"/>
    <property type="match status" value="1"/>
</dbReference>
<evidence type="ECO:0000259" key="4">
    <source>
        <dbReference type="SMART" id="SM00829"/>
    </source>
</evidence>
<dbReference type="InterPro" id="IPR013154">
    <property type="entry name" value="ADH-like_N"/>
</dbReference>
<keyword evidence="6" id="KW-1185">Reference proteome</keyword>
<dbReference type="SUPFAM" id="SSF51735">
    <property type="entry name" value="NAD(P)-binding Rossmann-fold domains"/>
    <property type="match status" value="1"/>
</dbReference>
<keyword evidence="2" id="KW-0862">Zinc</keyword>
<dbReference type="InterPro" id="IPR050129">
    <property type="entry name" value="Zn_alcohol_dh"/>
</dbReference>
<dbReference type="Pfam" id="PF08240">
    <property type="entry name" value="ADH_N"/>
    <property type="match status" value="1"/>
</dbReference>
<proteinExistence type="predicted"/>
<comment type="caution">
    <text evidence="5">The sequence shown here is derived from an EMBL/GenBank/DDBJ whole genome shotgun (WGS) entry which is preliminary data.</text>
</comment>
<dbReference type="PANTHER" id="PTHR43401:SF2">
    <property type="entry name" value="L-THREONINE 3-DEHYDROGENASE"/>
    <property type="match status" value="1"/>
</dbReference>
<evidence type="ECO:0000313" key="5">
    <source>
        <dbReference type="EMBL" id="TWU04686.1"/>
    </source>
</evidence>
<dbReference type="SUPFAM" id="SSF50129">
    <property type="entry name" value="GroES-like"/>
    <property type="match status" value="1"/>
</dbReference>
<dbReference type="CDD" id="cd08231">
    <property type="entry name" value="MDR_TM0436_like"/>
    <property type="match status" value="1"/>
</dbReference>
<dbReference type="Proteomes" id="UP000320176">
    <property type="component" value="Unassembled WGS sequence"/>
</dbReference>
<gene>
    <name evidence="5" type="primary">gutB_2</name>
    <name evidence="5" type="ORF">Pla52n_27280</name>
</gene>
<reference evidence="5 6" key="1">
    <citation type="submission" date="2019-02" db="EMBL/GenBank/DDBJ databases">
        <title>Deep-cultivation of Planctomycetes and their phenomic and genomic characterization uncovers novel biology.</title>
        <authorList>
            <person name="Wiegand S."/>
            <person name="Jogler M."/>
            <person name="Boedeker C."/>
            <person name="Pinto D."/>
            <person name="Vollmers J."/>
            <person name="Rivas-Marin E."/>
            <person name="Kohn T."/>
            <person name="Peeters S.H."/>
            <person name="Heuer A."/>
            <person name="Rast P."/>
            <person name="Oberbeckmann S."/>
            <person name="Bunk B."/>
            <person name="Jeske O."/>
            <person name="Meyerdierks A."/>
            <person name="Storesund J.E."/>
            <person name="Kallscheuer N."/>
            <person name="Luecker S."/>
            <person name="Lage O.M."/>
            <person name="Pohl T."/>
            <person name="Merkel B.J."/>
            <person name="Hornburger P."/>
            <person name="Mueller R.-W."/>
            <person name="Bruemmer F."/>
            <person name="Labrenz M."/>
            <person name="Spormann A.M."/>
            <person name="Op Den Camp H."/>
            <person name="Overmann J."/>
            <person name="Amann R."/>
            <person name="Jetten M.S.M."/>
            <person name="Mascher T."/>
            <person name="Medema M.H."/>
            <person name="Devos D.P."/>
            <person name="Kaster A.-K."/>
            <person name="Ovreas L."/>
            <person name="Rohde M."/>
            <person name="Galperin M.Y."/>
            <person name="Jogler C."/>
        </authorList>
    </citation>
    <scope>NUCLEOTIDE SEQUENCE [LARGE SCALE GENOMIC DNA]</scope>
    <source>
        <strain evidence="5 6">Pla52n</strain>
    </source>
</reference>
<dbReference type="GO" id="GO:0046872">
    <property type="term" value="F:metal ion binding"/>
    <property type="evidence" value="ECO:0007669"/>
    <property type="project" value="UniProtKB-KW"/>
</dbReference>
<evidence type="ECO:0000256" key="2">
    <source>
        <dbReference type="ARBA" id="ARBA00022833"/>
    </source>
</evidence>
<evidence type="ECO:0000313" key="6">
    <source>
        <dbReference type="Proteomes" id="UP000320176"/>
    </source>
</evidence>
<dbReference type="EC" id="1.1.1.14" evidence="5"/>
<keyword evidence="1" id="KW-0479">Metal-binding</keyword>
<organism evidence="5 6">
    <name type="scientific">Stieleria varia</name>
    <dbReference type="NCBI Taxonomy" id="2528005"/>
    <lineage>
        <taxon>Bacteria</taxon>
        <taxon>Pseudomonadati</taxon>
        <taxon>Planctomycetota</taxon>
        <taxon>Planctomycetia</taxon>
        <taxon>Pirellulales</taxon>
        <taxon>Pirellulaceae</taxon>
        <taxon>Stieleria</taxon>
    </lineage>
</organism>
<dbReference type="NCBIfam" id="TIGR03366">
    <property type="entry name" value="HpnZ_proposed"/>
    <property type="match status" value="1"/>
</dbReference>
<dbReference type="RefSeq" id="WP_146520061.1">
    <property type="nucleotide sequence ID" value="NZ_CP151726.1"/>
</dbReference>
<dbReference type="InterPro" id="IPR036291">
    <property type="entry name" value="NAD(P)-bd_dom_sf"/>
</dbReference>
<evidence type="ECO:0000256" key="3">
    <source>
        <dbReference type="ARBA" id="ARBA00023002"/>
    </source>
</evidence>
<feature type="domain" description="Enoyl reductase (ER)" evidence="4">
    <location>
        <begin position="10"/>
        <end position="364"/>
    </location>
</feature>
<name>A0A5C6B076_9BACT</name>
<dbReference type="Pfam" id="PF00107">
    <property type="entry name" value="ADH_zinc_N"/>
    <property type="match status" value="1"/>
</dbReference>